<dbReference type="GO" id="GO:0016740">
    <property type="term" value="F:transferase activity"/>
    <property type="evidence" value="ECO:0007669"/>
    <property type="project" value="UniProtKB-KW"/>
</dbReference>
<name>A0A5A7QMY3_STRAF</name>
<reference evidence="2" key="1">
    <citation type="journal article" date="2019" name="Curr. Biol.">
        <title>Genome Sequence of Striga asiatica Provides Insight into the Evolution of Plant Parasitism.</title>
        <authorList>
            <person name="Yoshida S."/>
            <person name="Kim S."/>
            <person name="Wafula E.K."/>
            <person name="Tanskanen J."/>
            <person name="Kim Y.M."/>
            <person name="Honaas L."/>
            <person name="Yang Z."/>
            <person name="Spallek T."/>
            <person name="Conn C.E."/>
            <person name="Ichihashi Y."/>
            <person name="Cheong K."/>
            <person name="Cui S."/>
            <person name="Der J.P."/>
            <person name="Gundlach H."/>
            <person name="Jiao Y."/>
            <person name="Hori C."/>
            <person name="Ishida J.K."/>
            <person name="Kasahara H."/>
            <person name="Kiba T."/>
            <person name="Kim M.S."/>
            <person name="Koo N."/>
            <person name="Laohavisit A."/>
            <person name="Lee Y.H."/>
            <person name="Lumba S."/>
            <person name="McCourt P."/>
            <person name="Mortimer J.C."/>
            <person name="Mutuku J.M."/>
            <person name="Nomura T."/>
            <person name="Sasaki-Sekimoto Y."/>
            <person name="Seto Y."/>
            <person name="Wang Y."/>
            <person name="Wakatake T."/>
            <person name="Sakakibara H."/>
            <person name="Demura T."/>
            <person name="Yamaguchi S."/>
            <person name="Yoneyama K."/>
            <person name="Manabe R.I."/>
            <person name="Nelson D.C."/>
            <person name="Schulman A.H."/>
            <person name="Timko M.P."/>
            <person name="dePamphilis C.W."/>
            <person name="Choi D."/>
            <person name="Shirasu K."/>
        </authorList>
    </citation>
    <scope>NUCLEOTIDE SEQUENCE [LARGE SCALE GENOMIC DNA]</scope>
    <source>
        <strain evidence="2">cv. UVA1</strain>
    </source>
</reference>
<proteinExistence type="predicted"/>
<keyword evidence="1" id="KW-0808">Transferase</keyword>
<evidence type="ECO:0000313" key="1">
    <source>
        <dbReference type="EMBL" id="GER45807.1"/>
    </source>
</evidence>
<gene>
    <name evidence="1" type="ORF">STAS_22792</name>
</gene>
<protein>
    <submittedName>
        <fullName evidence="1">Aspartate carbamoyltransferase regulatory chain</fullName>
    </submittedName>
</protein>
<sequence>MIPFPENLSRGPQQVLQVKAIRAPLKKHEFVLLTSLHPTPKVIRFQVIHPHACILSYDHCGKADAGEQEFKGAPHRRSFPANDEAGKFLRESGIAPLKELQLKLKTLTLWRSRFGIFP</sequence>
<comment type="caution">
    <text evidence="1">The sequence shown here is derived from an EMBL/GenBank/DDBJ whole genome shotgun (WGS) entry which is preliminary data.</text>
</comment>
<evidence type="ECO:0000313" key="2">
    <source>
        <dbReference type="Proteomes" id="UP000325081"/>
    </source>
</evidence>
<accession>A0A5A7QMY3</accession>
<dbReference type="EMBL" id="BKCP01007316">
    <property type="protein sequence ID" value="GER45807.1"/>
    <property type="molecule type" value="Genomic_DNA"/>
</dbReference>
<dbReference type="AlphaFoldDB" id="A0A5A7QMY3"/>
<keyword evidence="2" id="KW-1185">Reference proteome</keyword>
<organism evidence="1 2">
    <name type="scientific">Striga asiatica</name>
    <name type="common">Asiatic witchweed</name>
    <name type="synonym">Buchnera asiatica</name>
    <dbReference type="NCBI Taxonomy" id="4170"/>
    <lineage>
        <taxon>Eukaryota</taxon>
        <taxon>Viridiplantae</taxon>
        <taxon>Streptophyta</taxon>
        <taxon>Embryophyta</taxon>
        <taxon>Tracheophyta</taxon>
        <taxon>Spermatophyta</taxon>
        <taxon>Magnoliopsida</taxon>
        <taxon>eudicotyledons</taxon>
        <taxon>Gunneridae</taxon>
        <taxon>Pentapetalae</taxon>
        <taxon>asterids</taxon>
        <taxon>lamiids</taxon>
        <taxon>Lamiales</taxon>
        <taxon>Orobanchaceae</taxon>
        <taxon>Buchnereae</taxon>
        <taxon>Striga</taxon>
    </lineage>
</organism>
<dbReference type="Proteomes" id="UP000325081">
    <property type="component" value="Unassembled WGS sequence"/>
</dbReference>